<accession>A0AAV6V4H8</accession>
<name>A0AAV6V4H8_9ARAC</name>
<dbReference type="EMBL" id="JAFNEN010000160">
    <property type="protein sequence ID" value="KAG8191419.1"/>
    <property type="molecule type" value="Genomic_DNA"/>
</dbReference>
<dbReference type="Proteomes" id="UP000827092">
    <property type="component" value="Unassembled WGS sequence"/>
</dbReference>
<gene>
    <name evidence="1" type="ORF">JTE90_010591</name>
</gene>
<keyword evidence="2" id="KW-1185">Reference proteome</keyword>
<reference evidence="1 2" key="1">
    <citation type="journal article" date="2022" name="Nat. Ecol. Evol.">
        <title>A masculinizing supergene underlies an exaggerated male reproductive morph in a spider.</title>
        <authorList>
            <person name="Hendrickx F."/>
            <person name="De Corte Z."/>
            <person name="Sonet G."/>
            <person name="Van Belleghem S.M."/>
            <person name="Kostlbacher S."/>
            <person name="Vangestel C."/>
        </authorList>
    </citation>
    <scope>NUCLEOTIDE SEQUENCE [LARGE SCALE GENOMIC DNA]</scope>
    <source>
        <strain evidence="1">W744_W776</strain>
    </source>
</reference>
<proteinExistence type="predicted"/>
<dbReference type="AlphaFoldDB" id="A0AAV6V4H8"/>
<evidence type="ECO:0000313" key="1">
    <source>
        <dbReference type="EMBL" id="KAG8191419.1"/>
    </source>
</evidence>
<evidence type="ECO:0000313" key="2">
    <source>
        <dbReference type="Proteomes" id="UP000827092"/>
    </source>
</evidence>
<protein>
    <recommendedName>
        <fullName evidence="3">Secreted protein</fullName>
    </recommendedName>
</protein>
<comment type="caution">
    <text evidence="1">The sequence shown here is derived from an EMBL/GenBank/DDBJ whole genome shotgun (WGS) entry which is preliminary data.</text>
</comment>
<organism evidence="1 2">
    <name type="scientific">Oedothorax gibbosus</name>
    <dbReference type="NCBI Taxonomy" id="931172"/>
    <lineage>
        <taxon>Eukaryota</taxon>
        <taxon>Metazoa</taxon>
        <taxon>Ecdysozoa</taxon>
        <taxon>Arthropoda</taxon>
        <taxon>Chelicerata</taxon>
        <taxon>Arachnida</taxon>
        <taxon>Araneae</taxon>
        <taxon>Araneomorphae</taxon>
        <taxon>Entelegynae</taxon>
        <taxon>Araneoidea</taxon>
        <taxon>Linyphiidae</taxon>
        <taxon>Erigoninae</taxon>
        <taxon>Oedothorax</taxon>
    </lineage>
</organism>
<evidence type="ECO:0008006" key="3">
    <source>
        <dbReference type="Google" id="ProtNLM"/>
    </source>
</evidence>
<sequence length="70" mass="7762">MVWVSSVLTGTYTLSPFRCNGAHFLPRSESFLAKEDSSVLAFAKNVAKWAPVTHPDARNSSRCEKSVFPM</sequence>